<dbReference type="RefSeq" id="WP_344430499.1">
    <property type="nucleotide sequence ID" value="NZ_BAAANN010000049.1"/>
</dbReference>
<keyword evidence="1" id="KW-1133">Transmembrane helix</keyword>
<organism evidence="3 4">
    <name type="scientific">Amycolatopsis minnesotensis</name>
    <dbReference type="NCBI Taxonomy" id="337894"/>
    <lineage>
        <taxon>Bacteria</taxon>
        <taxon>Bacillati</taxon>
        <taxon>Actinomycetota</taxon>
        <taxon>Actinomycetes</taxon>
        <taxon>Pseudonocardiales</taxon>
        <taxon>Pseudonocardiaceae</taxon>
        <taxon>Amycolatopsis</taxon>
    </lineage>
</organism>
<dbReference type="PROSITE" id="PS50837">
    <property type="entry name" value="NACHT"/>
    <property type="match status" value="1"/>
</dbReference>
<evidence type="ECO:0000256" key="1">
    <source>
        <dbReference type="SAM" id="Phobius"/>
    </source>
</evidence>
<evidence type="ECO:0000259" key="2">
    <source>
        <dbReference type="PROSITE" id="PS50837"/>
    </source>
</evidence>
<dbReference type="SMART" id="SM00382">
    <property type="entry name" value="AAA"/>
    <property type="match status" value="1"/>
</dbReference>
<dbReference type="Gene3D" id="3.40.50.300">
    <property type="entry name" value="P-loop containing nucleotide triphosphate hydrolases"/>
    <property type="match status" value="1"/>
</dbReference>
<feature type="transmembrane region" description="Helical" evidence="1">
    <location>
        <begin position="12"/>
        <end position="30"/>
    </location>
</feature>
<keyword evidence="1" id="KW-0812">Transmembrane</keyword>
<evidence type="ECO:0000313" key="4">
    <source>
        <dbReference type="Proteomes" id="UP001501116"/>
    </source>
</evidence>
<evidence type="ECO:0000313" key="3">
    <source>
        <dbReference type="EMBL" id="GAA1988555.1"/>
    </source>
</evidence>
<dbReference type="InterPro" id="IPR007111">
    <property type="entry name" value="NACHT_NTPase"/>
</dbReference>
<dbReference type="InterPro" id="IPR027417">
    <property type="entry name" value="P-loop_NTPase"/>
</dbReference>
<name>A0ABP5E0Z2_9PSEU</name>
<gene>
    <name evidence="3" type="ORF">GCM10009754_78310</name>
</gene>
<dbReference type="EMBL" id="BAAANN010000049">
    <property type="protein sequence ID" value="GAA1988555.1"/>
    <property type="molecule type" value="Genomic_DNA"/>
</dbReference>
<accession>A0ABP5E0Z2</accession>
<keyword evidence="4" id="KW-1185">Reference proteome</keyword>
<feature type="domain" description="NACHT" evidence="2">
    <location>
        <begin position="160"/>
        <end position="285"/>
    </location>
</feature>
<feature type="transmembrane region" description="Helical" evidence="1">
    <location>
        <begin position="36"/>
        <end position="59"/>
    </location>
</feature>
<reference evidence="4" key="1">
    <citation type="journal article" date="2019" name="Int. J. Syst. Evol. Microbiol.">
        <title>The Global Catalogue of Microorganisms (GCM) 10K type strain sequencing project: providing services to taxonomists for standard genome sequencing and annotation.</title>
        <authorList>
            <consortium name="The Broad Institute Genomics Platform"/>
            <consortium name="The Broad Institute Genome Sequencing Center for Infectious Disease"/>
            <person name="Wu L."/>
            <person name="Ma J."/>
        </authorList>
    </citation>
    <scope>NUCLEOTIDE SEQUENCE [LARGE SCALE GENOMIC DNA]</scope>
    <source>
        <strain evidence="4">JCM 14545</strain>
    </source>
</reference>
<dbReference type="PANTHER" id="PTHR46844:SF1">
    <property type="entry name" value="SLR5058 PROTEIN"/>
    <property type="match status" value="1"/>
</dbReference>
<dbReference type="InterPro" id="IPR003593">
    <property type="entry name" value="AAA+_ATPase"/>
</dbReference>
<dbReference type="SUPFAM" id="SSF52540">
    <property type="entry name" value="P-loop containing nucleoside triphosphate hydrolases"/>
    <property type="match status" value="1"/>
</dbReference>
<proteinExistence type="predicted"/>
<comment type="caution">
    <text evidence="3">The sequence shown here is derived from an EMBL/GenBank/DDBJ whole genome shotgun (WGS) entry which is preliminary data.</text>
</comment>
<sequence length="1077" mass="117796">MPTSNAKGQLGWLAAILVPPGATAGLWSGWVHEHSVLAVVLLILYEGVLAVLSFAKGVWSELLERWRARLVDRIDQSLGRKLVRFDRRYREFVLGTLRFVDLKGLATIGPYAPQLDEVFVEPWLVPRSPHQVMSDPLADVPAGLTERSSLGDRLDRPSPSVLAVVGAAGSGKTTLLRHTARKICRTRGKRRRTVPIFLFLRDHAAEILATPEVALADLQRGTLGRYRADEPRGWFEQKLRDGSCVVLLDGLDEVPAPADRRSISDWVERQIGQYPGNDYVITSRPHGYRAAAITGATVFQVRRFTDEQVARFVRGWYRSIERQTTGVDAGELETRAVSAADDLLDRLRNSAALRELTVNPLLLTMIANVHHYRSALPGSRAELYSEICEVMLWRRHSAKRLPVELGGDQKELLLRQLAFTMMERRVRDFPRSGVLAALEPMLRRVSKDLTAEAFLTGVGASGLLVERENGLYSFAHHTFQEHLAAAHIQDKGPSGLLPGCVDDEWWRECTLLYSARADADPIIRACLVSGSVIALALAFDCAQHAREIDPALRDRLDRLLHSSYDAGTDPRRRRLMARVMVNRHLRDLTPAAGAARICVQPITVDIYWLFLADTGTERPDDPRPFVPGTGGPVVGVRPADVLGFIRWVNEITGGEPGYRLPSRAEIEDPAVRRALGQPAEPPGSLSVWVRPAGPGAPELWTAEGDPHPHTIPSRVLVQHVTQDLHGSATTLARWLVIRSLVLLRSVSFNLDHGVASARAHDLTGDLVRGLAGAAKLARAGDPVLARRLDSATARAADLARAVGREVDRAHALDLARLRDLGRLHTLNNTLALDLSLGRPFDAARNRGADKESGLVHDLDRSLSRDFDYARRLADALGKDLDRALELDLDRELDIVLGLDLARDAERDPAPSAEFERQFTRLTGPAPAGALAQALHESQGWETADWHRFQGAFARAFVAAVGIGTTDRVVPPGSLGVEVQRACEDVLAGAGPAEGRLGEVVVRLERLAMPVFGRERELTAGAATAIRTAALCLAAEAETVAASRSAAAFRRVAAGVSLLELRRSSQSPATETIVLASA</sequence>
<dbReference type="Proteomes" id="UP001501116">
    <property type="component" value="Unassembled WGS sequence"/>
</dbReference>
<dbReference type="PANTHER" id="PTHR46844">
    <property type="entry name" value="SLR5058 PROTEIN"/>
    <property type="match status" value="1"/>
</dbReference>
<dbReference type="Pfam" id="PF05729">
    <property type="entry name" value="NACHT"/>
    <property type="match status" value="1"/>
</dbReference>
<protein>
    <recommendedName>
        <fullName evidence="2">NACHT domain-containing protein</fullName>
    </recommendedName>
</protein>
<keyword evidence="1" id="KW-0472">Membrane</keyword>